<evidence type="ECO:0000313" key="2">
    <source>
        <dbReference type="EMBL" id="PRY52417.1"/>
    </source>
</evidence>
<dbReference type="EMBL" id="PVTH01000006">
    <property type="protein sequence ID" value="PRY52417.1"/>
    <property type="molecule type" value="Genomic_DNA"/>
</dbReference>
<dbReference type="Gene3D" id="3.30.750.24">
    <property type="entry name" value="STAS domain"/>
    <property type="match status" value="1"/>
</dbReference>
<evidence type="ECO:0000313" key="3">
    <source>
        <dbReference type="Proteomes" id="UP000238034"/>
    </source>
</evidence>
<feature type="domain" description="STAS" evidence="1">
    <location>
        <begin position="18"/>
        <end position="110"/>
    </location>
</feature>
<accession>A0A2T0U3D2</accession>
<sequence length="114" mass="12763">MIEITGFSNYHIATIMIAEANMEQADVFKHELITEMDSGKKQILISFENVQYIDSSFLGALVASLKYALTIGGDLAVYGLNENILNLFEMIRMDKVFKVFKTVPASYEDGWIAG</sequence>
<gene>
    <name evidence="2" type="ORF">B0I27_106178</name>
</gene>
<dbReference type="PROSITE" id="PS50801">
    <property type="entry name" value="STAS"/>
    <property type="match status" value="1"/>
</dbReference>
<comment type="caution">
    <text evidence="2">The sequence shown here is derived from an EMBL/GenBank/DDBJ whole genome shotgun (WGS) entry which is preliminary data.</text>
</comment>
<dbReference type="InterPro" id="IPR036513">
    <property type="entry name" value="STAS_dom_sf"/>
</dbReference>
<dbReference type="Proteomes" id="UP000238034">
    <property type="component" value="Unassembled WGS sequence"/>
</dbReference>
<dbReference type="OrthoDB" id="9796076at2"/>
<protein>
    <submittedName>
        <fullName evidence="2">Anti-sigma B factor antagonist</fullName>
    </submittedName>
</protein>
<reference evidence="2 3" key="1">
    <citation type="submission" date="2018-03" db="EMBL/GenBank/DDBJ databases">
        <title>Genomic Encyclopedia of Type Strains, Phase III (KMG-III): the genomes of soil and plant-associated and newly described type strains.</title>
        <authorList>
            <person name="Whitman W."/>
        </authorList>
    </citation>
    <scope>NUCLEOTIDE SEQUENCE [LARGE SCALE GENOMIC DNA]</scope>
    <source>
        <strain evidence="2 3">CGMCC 1.9313</strain>
    </source>
</reference>
<evidence type="ECO:0000259" key="1">
    <source>
        <dbReference type="PROSITE" id="PS50801"/>
    </source>
</evidence>
<organism evidence="2 3">
    <name type="scientific">Arcticibacter pallidicorallinus</name>
    <dbReference type="NCBI Taxonomy" id="1259464"/>
    <lineage>
        <taxon>Bacteria</taxon>
        <taxon>Pseudomonadati</taxon>
        <taxon>Bacteroidota</taxon>
        <taxon>Sphingobacteriia</taxon>
        <taxon>Sphingobacteriales</taxon>
        <taxon>Sphingobacteriaceae</taxon>
        <taxon>Arcticibacter</taxon>
    </lineage>
</organism>
<dbReference type="Pfam" id="PF01740">
    <property type="entry name" value="STAS"/>
    <property type="match status" value="1"/>
</dbReference>
<dbReference type="CDD" id="cd07043">
    <property type="entry name" value="STAS_anti-anti-sigma_factors"/>
    <property type="match status" value="1"/>
</dbReference>
<dbReference type="PANTHER" id="PTHR33495:SF2">
    <property type="entry name" value="ANTI-SIGMA FACTOR ANTAGONIST TM_1081-RELATED"/>
    <property type="match status" value="1"/>
</dbReference>
<dbReference type="AlphaFoldDB" id="A0A2T0U3D2"/>
<keyword evidence="3" id="KW-1185">Reference proteome</keyword>
<dbReference type="PANTHER" id="PTHR33495">
    <property type="entry name" value="ANTI-SIGMA FACTOR ANTAGONIST TM_1081-RELATED-RELATED"/>
    <property type="match status" value="1"/>
</dbReference>
<dbReference type="InterPro" id="IPR002645">
    <property type="entry name" value="STAS_dom"/>
</dbReference>
<dbReference type="SUPFAM" id="SSF52091">
    <property type="entry name" value="SpoIIaa-like"/>
    <property type="match status" value="1"/>
</dbReference>
<dbReference type="RefSeq" id="WP_106293522.1">
    <property type="nucleotide sequence ID" value="NZ_PVTH01000006.1"/>
</dbReference>
<dbReference type="GO" id="GO:0043856">
    <property type="term" value="F:anti-sigma factor antagonist activity"/>
    <property type="evidence" value="ECO:0007669"/>
    <property type="project" value="TreeGrafter"/>
</dbReference>
<proteinExistence type="predicted"/>
<name>A0A2T0U3D2_9SPHI</name>